<comment type="subcellular location">
    <subcellularLocation>
        <location evidence="1">Cytoplasm</location>
    </subcellularLocation>
</comment>
<evidence type="ECO:0000256" key="8">
    <source>
        <dbReference type="SAM" id="MobiDB-lite"/>
    </source>
</evidence>
<dbReference type="AlphaFoldDB" id="A0AA35G8S2"/>
<keyword evidence="6" id="KW-0131">Cell cycle</keyword>
<dbReference type="GO" id="GO:0051301">
    <property type="term" value="P:cell division"/>
    <property type="evidence" value="ECO:0007669"/>
    <property type="project" value="UniProtKB-KW"/>
</dbReference>
<dbReference type="GO" id="GO:0005737">
    <property type="term" value="C:cytoplasm"/>
    <property type="evidence" value="ECO:0007669"/>
    <property type="project" value="UniProtKB-SubCell"/>
</dbReference>
<proteinExistence type="inferred from homology"/>
<accession>A0AA35G8S2</accession>
<gene>
    <name evidence="9" type="primary">divIVA</name>
    <name evidence="9" type="ORF">caldi_18280</name>
</gene>
<dbReference type="Proteomes" id="UP001163687">
    <property type="component" value="Chromosome"/>
</dbReference>
<protein>
    <submittedName>
        <fullName evidence="9">Septum formation initiator</fullName>
    </submittedName>
</protein>
<dbReference type="InterPro" id="IPR019933">
    <property type="entry name" value="DivIVA_domain"/>
</dbReference>
<dbReference type="PANTHER" id="PTHR35794:SF2">
    <property type="entry name" value="CELL DIVISION PROTEIN DIVIVA"/>
    <property type="match status" value="1"/>
</dbReference>
<evidence type="ECO:0000256" key="4">
    <source>
        <dbReference type="ARBA" id="ARBA00022618"/>
    </source>
</evidence>
<sequence>MGLTPMDIHNKQFSRALFGYHRGEVDDFLDQIIREFEQLLRENARLRDQVQLCEQQLQEYRSLESTINRTLVTAQEAAEEVKANARKEADLIIQEARLQAERLIEAGETKARRLLEENADLKRQAAELRAQLRNLLRGQMELLDRMLPEKAFESTGPAAPNAAPPPAGAGTGPAPGVAGRPKAAGEP</sequence>
<feature type="region of interest" description="Disordered" evidence="8">
    <location>
        <begin position="147"/>
        <end position="187"/>
    </location>
</feature>
<dbReference type="KEGG" id="cmic:caldi_18280"/>
<evidence type="ECO:0000256" key="5">
    <source>
        <dbReference type="ARBA" id="ARBA00023054"/>
    </source>
</evidence>
<feature type="compositionally biased region" description="Low complexity" evidence="8">
    <location>
        <begin position="172"/>
        <end position="181"/>
    </location>
</feature>
<evidence type="ECO:0000313" key="10">
    <source>
        <dbReference type="Proteomes" id="UP001163687"/>
    </source>
</evidence>
<dbReference type="Gene3D" id="6.10.250.660">
    <property type="match status" value="1"/>
</dbReference>
<feature type="coiled-coil region" evidence="7">
    <location>
        <begin position="29"/>
        <end position="138"/>
    </location>
</feature>
<comment type="similarity">
    <text evidence="2">Belongs to the DivIVA family.</text>
</comment>
<evidence type="ECO:0000256" key="2">
    <source>
        <dbReference type="ARBA" id="ARBA00009008"/>
    </source>
</evidence>
<name>A0AA35G8S2_9FIRM</name>
<evidence type="ECO:0000256" key="3">
    <source>
        <dbReference type="ARBA" id="ARBA00022490"/>
    </source>
</evidence>
<evidence type="ECO:0000256" key="6">
    <source>
        <dbReference type="ARBA" id="ARBA00023306"/>
    </source>
</evidence>
<dbReference type="NCBIfam" id="TIGR03544">
    <property type="entry name" value="DivI1A_domain"/>
    <property type="match status" value="1"/>
</dbReference>
<evidence type="ECO:0000256" key="7">
    <source>
        <dbReference type="SAM" id="Coils"/>
    </source>
</evidence>
<dbReference type="Pfam" id="PF05103">
    <property type="entry name" value="DivIVA"/>
    <property type="match status" value="1"/>
</dbReference>
<reference evidence="9" key="1">
    <citation type="submission" date="2022-03" db="EMBL/GenBank/DDBJ databases">
        <title>Complete genome sequence of Caldinitratiruptor microaerophilus.</title>
        <authorList>
            <person name="Mukaiyama R."/>
            <person name="Nishiyama T."/>
            <person name="Ueda K."/>
        </authorList>
    </citation>
    <scope>NUCLEOTIDE SEQUENCE</scope>
    <source>
        <strain evidence="9">JCM 16183</strain>
    </source>
</reference>
<keyword evidence="4" id="KW-0132">Cell division</keyword>
<dbReference type="RefSeq" id="WP_264841438.1">
    <property type="nucleotide sequence ID" value="NZ_AP025628.1"/>
</dbReference>
<keyword evidence="3" id="KW-0963">Cytoplasm</keyword>
<dbReference type="EMBL" id="AP025628">
    <property type="protein sequence ID" value="BDG60738.1"/>
    <property type="molecule type" value="Genomic_DNA"/>
</dbReference>
<organism evidence="9 10">
    <name type="scientific">Caldinitratiruptor microaerophilus</name>
    <dbReference type="NCBI Taxonomy" id="671077"/>
    <lineage>
        <taxon>Bacteria</taxon>
        <taxon>Bacillati</taxon>
        <taxon>Bacillota</taxon>
        <taxon>Clostridia</taxon>
        <taxon>Eubacteriales</taxon>
        <taxon>Symbiobacteriaceae</taxon>
        <taxon>Caldinitratiruptor</taxon>
    </lineage>
</organism>
<dbReference type="InterPro" id="IPR007793">
    <property type="entry name" value="DivIVA_fam"/>
</dbReference>
<evidence type="ECO:0000256" key="1">
    <source>
        <dbReference type="ARBA" id="ARBA00004496"/>
    </source>
</evidence>
<evidence type="ECO:0000313" key="9">
    <source>
        <dbReference type="EMBL" id="BDG60738.1"/>
    </source>
</evidence>
<dbReference type="PANTHER" id="PTHR35794">
    <property type="entry name" value="CELL DIVISION PROTEIN DIVIVA"/>
    <property type="match status" value="1"/>
</dbReference>
<keyword evidence="5 7" id="KW-0175">Coiled coil</keyword>
<keyword evidence="10" id="KW-1185">Reference proteome</keyword>